<proteinExistence type="predicted"/>
<protein>
    <submittedName>
        <fullName evidence="1">Uncharacterized protein</fullName>
    </submittedName>
</protein>
<dbReference type="AlphaFoldDB" id="A0A8E7B336"/>
<organism evidence="1 2">
    <name type="scientific">Methanospirillum purgamenti</name>
    <dbReference type="NCBI Taxonomy" id="2834276"/>
    <lineage>
        <taxon>Archaea</taxon>
        <taxon>Methanobacteriati</taxon>
        <taxon>Methanobacteriota</taxon>
        <taxon>Stenosarchaea group</taxon>
        <taxon>Methanomicrobia</taxon>
        <taxon>Methanomicrobiales</taxon>
        <taxon>Methanospirillaceae</taxon>
        <taxon>Methanospirillum</taxon>
    </lineage>
</organism>
<accession>A0A8E7B336</accession>
<evidence type="ECO:0000313" key="2">
    <source>
        <dbReference type="Proteomes" id="UP000680656"/>
    </source>
</evidence>
<keyword evidence="2" id="KW-1185">Reference proteome</keyword>
<dbReference type="GeneID" id="65568135"/>
<dbReference type="EMBL" id="CP075546">
    <property type="protein sequence ID" value="QVV90278.1"/>
    <property type="molecule type" value="Genomic_DNA"/>
</dbReference>
<reference evidence="1 2" key="1">
    <citation type="submission" date="2021-05" db="EMBL/GenBank/DDBJ databases">
        <title>A novel Methanospirillum isolate from a pyrite-forming mixed culture.</title>
        <authorList>
            <person name="Bunk B."/>
            <person name="Sproer C."/>
            <person name="Spring S."/>
            <person name="Pester M."/>
        </authorList>
    </citation>
    <scope>NUCLEOTIDE SEQUENCE [LARGE SCALE GENOMIC DNA]</scope>
    <source>
        <strain evidence="1 2">J.3.6.1-F.2.7.3</strain>
    </source>
</reference>
<evidence type="ECO:0000313" key="1">
    <source>
        <dbReference type="EMBL" id="QVV90278.1"/>
    </source>
</evidence>
<gene>
    <name evidence="1" type="ORF">KHC33_07295</name>
</gene>
<dbReference type="Proteomes" id="UP000680656">
    <property type="component" value="Chromosome"/>
</dbReference>
<dbReference type="KEGG" id="mrtj:KHC33_07295"/>
<name>A0A8E7B336_9EURY</name>
<dbReference type="RefSeq" id="WP_214421049.1">
    <property type="nucleotide sequence ID" value="NZ_CP075546.1"/>
</dbReference>
<sequence length="145" mass="16304">MKFGLVMLIGCVLILVSQSYAAETEPEGYLQIKSVSISLMPGYADVHVEYVLEDAFRLIAFMFGENDIKSRLLQKLAFSNVSIISMNYTAADLKVYDVQPVYGDGLYWFPAHTFGCEIPKVVISTNLSREMYENVSSLENGVVYY</sequence>